<keyword evidence="4" id="KW-0862">Zinc</keyword>
<dbReference type="PANTHER" id="PTHR24379">
    <property type="entry name" value="KRAB AND ZINC FINGER DOMAIN-CONTAINING"/>
    <property type="match status" value="1"/>
</dbReference>
<dbReference type="GO" id="GO:0008270">
    <property type="term" value="F:zinc ion binding"/>
    <property type="evidence" value="ECO:0007669"/>
    <property type="project" value="UniProtKB-KW"/>
</dbReference>
<keyword evidence="1" id="KW-0479">Metal-binding</keyword>
<dbReference type="PANTHER" id="PTHR24379:SF121">
    <property type="entry name" value="C2H2-TYPE DOMAIN-CONTAINING PROTEIN"/>
    <property type="match status" value="1"/>
</dbReference>
<dbReference type="InterPro" id="IPR036236">
    <property type="entry name" value="Znf_C2H2_sf"/>
</dbReference>
<keyword evidence="8" id="KW-1185">Reference proteome</keyword>
<dbReference type="SUPFAM" id="SSF57667">
    <property type="entry name" value="beta-beta-alpha zinc fingers"/>
    <property type="match status" value="1"/>
</dbReference>
<feature type="domain" description="C2H2-type" evidence="6">
    <location>
        <begin position="176"/>
        <end position="204"/>
    </location>
</feature>
<organism evidence="7 8">
    <name type="scientific">Caenorhabditis angaria</name>
    <dbReference type="NCBI Taxonomy" id="860376"/>
    <lineage>
        <taxon>Eukaryota</taxon>
        <taxon>Metazoa</taxon>
        <taxon>Ecdysozoa</taxon>
        <taxon>Nematoda</taxon>
        <taxon>Chromadorea</taxon>
        <taxon>Rhabditida</taxon>
        <taxon>Rhabditina</taxon>
        <taxon>Rhabditomorpha</taxon>
        <taxon>Rhabditoidea</taxon>
        <taxon>Rhabditidae</taxon>
        <taxon>Peloderinae</taxon>
        <taxon>Caenorhabditis</taxon>
    </lineage>
</organism>
<dbReference type="Gene3D" id="3.30.160.60">
    <property type="entry name" value="Classic Zinc Finger"/>
    <property type="match status" value="2"/>
</dbReference>
<evidence type="ECO:0000313" key="7">
    <source>
        <dbReference type="EMBL" id="CAI5456065.1"/>
    </source>
</evidence>
<dbReference type="PROSITE" id="PS50157">
    <property type="entry name" value="ZINC_FINGER_C2H2_2"/>
    <property type="match status" value="3"/>
</dbReference>
<dbReference type="EMBL" id="CANHGI010000006">
    <property type="protein sequence ID" value="CAI5456065.1"/>
    <property type="molecule type" value="Genomic_DNA"/>
</dbReference>
<evidence type="ECO:0000256" key="2">
    <source>
        <dbReference type="ARBA" id="ARBA00022737"/>
    </source>
</evidence>
<dbReference type="SMART" id="SM00355">
    <property type="entry name" value="ZnF_C2H2"/>
    <property type="match status" value="7"/>
</dbReference>
<keyword evidence="3 5" id="KW-0863">Zinc-finger</keyword>
<evidence type="ECO:0000256" key="5">
    <source>
        <dbReference type="PROSITE-ProRule" id="PRU00042"/>
    </source>
</evidence>
<evidence type="ECO:0000256" key="3">
    <source>
        <dbReference type="ARBA" id="ARBA00022771"/>
    </source>
</evidence>
<dbReference type="Proteomes" id="UP001152747">
    <property type="component" value="Unassembled WGS sequence"/>
</dbReference>
<keyword evidence="2" id="KW-0677">Repeat</keyword>
<evidence type="ECO:0000256" key="1">
    <source>
        <dbReference type="ARBA" id="ARBA00022723"/>
    </source>
</evidence>
<proteinExistence type="predicted"/>
<reference evidence="7" key="1">
    <citation type="submission" date="2022-11" db="EMBL/GenBank/DDBJ databases">
        <authorList>
            <person name="Kikuchi T."/>
        </authorList>
    </citation>
    <scope>NUCLEOTIDE SEQUENCE</scope>
    <source>
        <strain evidence="7">PS1010</strain>
    </source>
</reference>
<sequence>MSSGPSGNGMGLTSFLHPIGPLPPREFKMENGQGNGAYYLSHNMFVTEGYKQKYDAASSFEAILDSIDQKLEHKYDIKCCSEEHDEKQTHLTGLAETLGQLRNEKQNGVHERKDRIVLDQWGQPIRPDEKLPLCRIAEVQQTVVLADQQDGFDLPLLPNVPTDVRVVRKMVRQKMIRCKRCKNRFIEKNIYERHLRDKHPADYEDYIREQEEEVELQRLEEMEANRIEEIQTGGFIPPENQVEDISDVNADSIPLPGENNCGVVPIFDNYGRIKHIKRPYKKKVSPQCPFCDKRFRNEFSLKKHFSKKHEEMVEFQQCTTCFKCVENDEEMKSHLCELTYVCFECTPIRNLCTDIRLLNHRKKFHRGANSGFKCSFCNMKFLTPRKLRKHKKMAHVFTKTYQCHFCEEIFISEVGVMTHERTHTGIIKFECKVCDYRANRYIQMEEHTKNEHGYICSICQEKVAEWSDLKHHTLAVHGGYLASDHVSAHIDSPRLWVLYKGE</sequence>
<evidence type="ECO:0000313" key="8">
    <source>
        <dbReference type="Proteomes" id="UP001152747"/>
    </source>
</evidence>
<dbReference type="InterPro" id="IPR013087">
    <property type="entry name" value="Znf_C2H2_type"/>
</dbReference>
<protein>
    <recommendedName>
        <fullName evidence="6">C2H2-type domain-containing protein</fullName>
    </recommendedName>
</protein>
<feature type="domain" description="C2H2-type" evidence="6">
    <location>
        <begin position="372"/>
        <end position="400"/>
    </location>
</feature>
<comment type="caution">
    <text evidence="7">The sequence shown here is derived from an EMBL/GenBank/DDBJ whole genome shotgun (WGS) entry which is preliminary data.</text>
</comment>
<evidence type="ECO:0000256" key="4">
    <source>
        <dbReference type="ARBA" id="ARBA00022833"/>
    </source>
</evidence>
<evidence type="ECO:0000259" key="6">
    <source>
        <dbReference type="PROSITE" id="PS50157"/>
    </source>
</evidence>
<gene>
    <name evidence="7" type="ORF">CAMP_LOCUS18702</name>
</gene>
<dbReference type="Pfam" id="PF00096">
    <property type="entry name" value="zf-C2H2"/>
    <property type="match status" value="1"/>
</dbReference>
<feature type="domain" description="C2H2-type" evidence="6">
    <location>
        <begin position="401"/>
        <end position="425"/>
    </location>
</feature>
<name>A0A9P1J3P8_9PELO</name>
<dbReference type="OrthoDB" id="6077919at2759"/>
<dbReference type="AlphaFoldDB" id="A0A9P1J3P8"/>
<dbReference type="PROSITE" id="PS00028">
    <property type="entry name" value="ZINC_FINGER_C2H2_1"/>
    <property type="match status" value="4"/>
</dbReference>
<accession>A0A9P1J3P8</accession>